<reference evidence="1" key="1">
    <citation type="submission" date="2014-11" db="EMBL/GenBank/DDBJ databases">
        <authorList>
            <person name="Amaro Gonzalez C."/>
        </authorList>
    </citation>
    <scope>NUCLEOTIDE SEQUENCE</scope>
</reference>
<reference evidence="1" key="2">
    <citation type="journal article" date="2015" name="Fish Shellfish Immunol.">
        <title>Early steps in the European eel (Anguilla anguilla)-Vibrio vulnificus interaction in the gills: Role of the RtxA13 toxin.</title>
        <authorList>
            <person name="Callol A."/>
            <person name="Pajuelo D."/>
            <person name="Ebbesson L."/>
            <person name="Teles M."/>
            <person name="MacKenzie S."/>
            <person name="Amaro C."/>
        </authorList>
    </citation>
    <scope>NUCLEOTIDE SEQUENCE</scope>
</reference>
<accession>A0A0E9VLV0</accession>
<organism evidence="1">
    <name type="scientific">Anguilla anguilla</name>
    <name type="common">European freshwater eel</name>
    <name type="synonym">Muraena anguilla</name>
    <dbReference type="NCBI Taxonomy" id="7936"/>
    <lineage>
        <taxon>Eukaryota</taxon>
        <taxon>Metazoa</taxon>
        <taxon>Chordata</taxon>
        <taxon>Craniata</taxon>
        <taxon>Vertebrata</taxon>
        <taxon>Euteleostomi</taxon>
        <taxon>Actinopterygii</taxon>
        <taxon>Neopterygii</taxon>
        <taxon>Teleostei</taxon>
        <taxon>Anguilliformes</taxon>
        <taxon>Anguillidae</taxon>
        <taxon>Anguilla</taxon>
    </lineage>
</organism>
<evidence type="ECO:0000313" key="1">
    <source>
        <dbReference type="EMBL" id="JAH78370.1"/>
    </source>
</evidence>
<protein>
    <submittedName>
        <fullName evidence="1">Uncharacterized protein</fullName>
    </submittedName>
</protein>
<dbReference type="AlphaFoldDB" id="A0A0E9VLV0"/>
<name>A0A0E9VLV0_ANGAN</name>
<dbReference type="EMBL" id="GBXM01030207">
    <property type="protein sequence ID" value="JAH78370.1"/>
    <property type="molecule type" value="Transcribed_RNA"/>
</dbReference>
<sequence>MQCENQCAVAAIVTNIPVKCIDRPVKI</sequence>
<proteinExistence type="predicted"/>